<protein>
    <recommendedName>
        <fullName evidence="5 6">N5-carboxyaminoimidazole ribonucleotide synthase</fullName>
        <shortName evidence="5 6">N5-CAIR synthase</shortName>
        <ecNumber evidence="5 6">6.3.4.18</ecNumber>
    </recommendedName>
    <alternativeName>
        <fullName evidence="5 6">5-(carboxyamino)imidazole ribonucleotide synthetase</fullName>
    </alternativeName>
</protein>
<dbReference type="eggNOG" id="COG0026">
    <property type="taxonomic scope" value="Bacteria"/>
</dbReference>
<keyword evidence="2 5" id="KW-0547">Nucleotide-binding</keyword>
<dbReference type="SUPFAM" id="SSF56059">
    <property type="entry name" value="Glutathione synthetase ATP-binding domain-like"/>
    <property type="match status" value="1"/>
</dbReference>
<dbReference type="InterPro" id="IPR003135">
    <property type="entry name" value="ATP-grasp_carboxylate-amine"/>
</dbReference>
<dbReference type="InterPro" id="IPR016185">
    <property type="entry name" value="PreATP-grasp_dom_sf"/>
</dbReference>
<keyword evidence="3 5" id="KW-0658">Purine biosynthesis</keyword>
<feature type="binding site" evidence="5">
    <location>
        <position position="181"/>
    </location>
    <ligand>
        <name>ATP</name>
        <dbReference type="ChEBI" id="CHEBI:30616"/>
    </ligand>
</feature>
<evidence type="ECO:0000256" key="4">
    <source>
        <dbReference type="ARBA" id="ARBA00022840"/>
    </source>
</evidence>
<dbReference type="GO" id="GO:0034028">
    <property type="term" value="F:5-(carboxyamino)imidazole ribonucleotide synthase activity"/>
    <property type="evidence" value="ECO:0007669"/>
    <property type="project" value="UniProtKB-UniRule"/>
</dbReference>
<evidence type="ECO:0000313" key="8">
    <source>
        <dbReference type="EMBL" id="AFY93631.1"/>
    </source>
</evidence>
<evidence type="ECO:0000313" key="9">
    <source>
        <dbReference type="Proteomes" id="UP000010366"/>
    </source>
</evidence>
<evidence type="ECO:0000256" key="2">
    <source>
        <dbReference type="ARBA" id="ARBA00022741"/>
    </source>
</evidence>
<dbReference type="EC" id="6.3.4.18" evidence="5 6"/>
<feature type="binding site" evidence="5">
    <location>
        <begin position="173"/>
        <end position="176"/>
    </location>
    <ligand>
        <name>ATP</name>
        <dbReference type="ChEBI" id="CHEBI:30616"/>
    </ligand>
</feature>
<dbReference type="InterPro" id="IPR054350">
    <property type="entry name" value="PurT/PurK_preATP-grasp"/>
</dbReference>
<dbReference type="KEGG" id="cmp:Cha6605_2584"/>
<evidence type="ECO:0000259" key="7">
    <source>
        <dbReference type="PROSITE" id="PS50975"/>
    </source>
</evidence>
<dbReference type="NCBIfam" id="TIGR01161">
    <property type="entry name" value="purK"/>
    <property type="match status" value="1"/>
</dbReference>
<evidence type="ECO:0000256" key="6">
    <source>
        <dbReference type="RuleBase" id="RU361200"/>
    </source>
</evidence>
<comment type="caution">
    <text evidence="5">Lacks conserved residue(s) required for the propagation of feature annotation.</text>
</comment>
<dbReference type="RefSeq" id="WP_015159777.1">
    <property type="nucleotide sequence ID" value="NC_019697.1"/>
</dbReference>
<comment type="function">
    <text evidence="5">Catalyzes the ATP-dependent conversion of 5-aminoimidazole ribonucleotide (AIR) and HCO(3)(-) to N5-carboxyaminoimidazole ribonucleotide (N5-CAIR).</text>
</comment>
<dbReference type="PROSITE" id="PS50975">
    <property type="entry name" value="ATP_GRASP"/>
    <property type="match status" value="1"/>
</dbReference>
<dbReference type="STRING" id="1173020.Cha6605_2584"/>
<dbReference type="Pfam" id="PF02222">
    <property type="entry name" value="ATP-grasp"/>
    <property type="match status" value="1"/>
</dbReference>
<feature type="binding site" evidence="5">
    <location>
        <position position="138"/>
    </location>
    <ligand>
        <name>ATP</name>
        <dbReference type="ChEBI" id="CHEBI:30616"/>
    </ligand>
</feature>
<dbReference type="PANTHER" id="PTHR11609">
    <property type="entry name" value="PURINE BIOSYNTHESIS PROTEIN 6/7, PUR6/7"/>
    <property type="match status" value="1"/>
</dbReference>
<dbReference type="HAMAP" id="MF_01928">
    <property type="entry name" value="PurK"/>
    <property type="match status" value="1"/>
</dbReference>
<keyword evidence="1 5" id="KW-0436">Ligase</keyword>
<evidence type="ECO:0000256" key="1">
    <source>
        <dbReference type="ARBA" id="ARBA00022598"/>
    </source>
</evidence>
<dbReference type="AlphaFoldDB" id="K9UGR3"/>
<dbReference type="GO" id="GO:0005524">
    <property type="term" value="F:ATP binding"/>
    <property type="evidence" value="ECO:0007669"/>
    <property type="project" value="UniProtKB-UniRule"/>
</dbReference>
<keyword evidence="9" id="KW-1185">Reference proteome</keyword>
<dbReference type="HOGENOM" id="CLU_011534_0_2_3"/>
<sequence>MKRIGVIGGGQLAWMMASAAQELGIELVVQTPHSDDVAVSLAAETVLADVADVAATAKLATKCDVITFENEFVDLDGLGKLAATGDACFLPPLSALAPLLDKYTQRCYLRDLGLPVPKFALLEQAELPPGFEFPVVVKARRNGYDGQGTFIIKDKSALESLYHRYPDTPFLVEEFVNFDRELAVIAARGVNGDVVTYPILETQQENQVCRRVFTIEDLPAATIDTCNSIASKLLTSLGAVGIFGIELFATADGKVSVNEIAPRTHNSGHLTIEACATSQFSQLIRAVAGLPLGSTELTCGAAVMVNLLGYEDSQSDYLSHRQQISAIPNAYVHWYGKQSRIGRKLGHVTILVGADATLDRQDYRIQAAALARQVETIWYT</sequence>
<keyword evidence="4 5" id="KW-0067">ATP-binding</keyword>
<dbReference type="NCBIfam" id="NF004679">
    <property type="entry name" value="PRK06019.1-5"/>
    <property type="match status" value="1"/>
</dbReference>
<organism evidence="8 9">
    <name type="scientific">Chamaesiphon minutus (strain ATCC 27169 / PCC 6605)</name>
    <dbReference type="NCBI Taxonomy" id="1173020"/>
    <lineage>
        <taxon>Bacteria</taxon>
        <taxon>Bacillati</taxon>
        <taxon>Cyanobacteriota</taxon>
        <taxon>Cyanophyceae</taxon>
        <taxon>Gomontiellales</taxon>
        <taxon>Chamaesiphonaceae</taxon>
        <taxon>Chamaesiphon</taxon>
    </lineage>
</organism>
<evidence type="ECO:0000256" key="5">
    <source>
        <dbReference type="HAMAP-Rule" id="MF_01928"/>
    </source>
</evidence>
<comment type="catalytic activity">
    <reaction evidence="5 6">
        <text>5-amino-1-(5-phospho-beta-D-ribosyl)imidazole + hydrogencarbonate + ATP = 5-carboxyamino-1-(5-phospho-D-ribosyl)imidazole + ADP + phosphate + 2 H(+)</text>
        <dbReference type="Rhea" id="RHEA:19317"/>
        <dbReference type="ChEBI" id="CHEBI:15378"/>
        <dbReference type="ChEBI" id="CHEBI:17544"/>
        <dbReference type="ChEBI" id="CHEBI:30616"/>
        <dbReference type="ChEBI" id="CHEBI:43474"/>
        <dbReference type="ChEBI" id="CHEBI:58730"/>
        <dbReference type="ChEBI" id="CHEBI:137981"/>
        <dbReference type="ChEBI" id="CHEBI:456216"/>
        <dbReference type="EC" id="6.3.4.18"/>
    </reaction>
</comment>
<dbReference type="Pfam" id="PF22660">
    <property type="entry name" value="RS_preATP-grasp-like"/>
    <property type="match status" value="1"/>
</dbReference>
<dbReference type="SUPFAM" id="SSF51246">
    <property type="entry name" value="Rudiment single hybrid motif"/>
    <property type="match status" value="1"/>
</dbReference>
<dbReference type="GO" id="GO:0046872">
    <property type="term" value="F:metal ion binding"/>
    <property type="evidence" value="ECO:0007669"/>
    <property type="project" value="InterPro"/>
</dbReference>
<evidence type="ECO:0000256" key="3">
    <source>
        <dbReference type="ARBA" id="ARBA00022755"/>
    </source>
</evidence>
<reference evidence="8 9" key="1">
    <citation type="submission" date="2012-05" db="EMBL/GenBank/DDBJ databases">
        <title>Finished chromosome of genome of Chamaesiphon sp. PCC 6605.</title>
        <authorList>
            <consortium name="US DOE Joint Genome Institute"/>
            <person name="Gugger M."/>
            <person name="Coursin T."/>
            <person name="Rippka R."/>
            <person name="Tandeau De Marsac N."/>
            <person name="Huntemann M."/>
            <person name="Wei C.-L."/>
            <person name="Han J."/>
            <person name="Detter J.C."/>
            <person name="Han C."/>
            <person name="Tapia R."/>
            <person name="Chen A."/>
            <person name="Kyrpides N."/>
            <person name="Mavromatis K."/>
            <person name="Markowitz V."/>
            <person name="Szeto E."/>
            <person name="Ivanova N."/>
            <person name="Pagani I."/>
            <person name="Pati A."/>
            <person name="Goodwin L."/>
            <person name="Nordberg H.P."/>
            <person name="Cantor M.N."/>
            <person name="Hua S.X."/>
            <person name="Woyke T."/>
            <person name="Kerfeld C.A."/>
        </authorList>
    </citation>
    <scope>NUCLEOTIDE SEQUENCE [LARGE SCALE GENOMIC DNA]</scope>
    <source>
        <strain evidence="9">ATCC 27169 / PCC 6605</strain>
    </source>
</reference>
<dbReference type="Proteomes" id="UP000010366">
    <property type="component" value="Chromosome"/>
</dbReference>
<comment type="subunit">
    <text evidence="5 6">Homodimer.</text>
</comment>
<dbReference type="InterPro" id="IPR011761">
    <property type="entry name" value="ATP-grasp"/>
</dbReference>
<proteinExistence type="inferred from homology"/>
<accession>K9UGR3</accession>
<comment type="similarity">
    <text evidence="5 6">Belongs to the PurK/PurT family.</text>
</comment>
<dbReference type="Gene3D" id="3.40.50.20">
    <property type="match status" value="1"/>
</dbReference>
<comment type="function">
    <text evidence="6">Catalyzes the ATP-dependent conversion of 5-aminoimidazole ribonucleotide (AIR) and HCO(3)- to N5-carboxyaminoimidazole ribonucleotide (N5-CAIR).</text>
</comment>
<dbReference type="EMBL" id="CP003600">
    <property type="protein sequence ID" value="AFY93631.1"/>
    <property type="molecule type" value="Genomic_DNA"/>
</dbReference>
<dbReference type="InterPro" id="IPR005875">
    <property type="entry name" value="PurK"/>
</dbReference>
<dbReference type="GO" id="GO:0004638">
    <property type="term" value="F:phosphoribosylaminoimidazole carboxylase activity"/>
    <property type="evidence" value="ECO:0007669"/>
    <property type="project" value="InterPro"/>
</dbReference>
<feature type="binding site" evidence="5">
    <location>
        <begin position="258"/>
        <end position="259"/>
    </location>
    <ligand>
        <name>ATP</name>
        <dbReference type="ChEBI" id="CHEBI:30616"/>
    </ligand>
</feature>
<dbReference type="SUPFAM" id="SSF52440">
    <property type="entry name" value="PreATP-grasp domain"/>
    <property type="match status" value="1"/>
</dbReference>
<dbReference type="UniPathway" id="UPA00074">
    <property type="reaction ID" value="UER00942"/>
</dbReference>
<dbReference type="Gene3D" id="3.30.470.20">
    <property type="entry name" value="ATP-grasp fold, B domain"/>
    <property type="match status" value="1"/>
</dbReference>
<dbReference type="InterPro" id="IPR013815">
    <property type="entry name" value="ATP_grasp_subdomain_1"/>
</dbReference>
<dbReference type="InterPro" id="IPR011054">
    <property type="entry name" value="Rudment_hybrid_motif"/>
</dbReference>
<dbReference type="InterPro" id="IPR040686">
    <property type="entry name" value="PurK_C"/>
</dbReference>
<comment type="pathway">
    <text evidence="5 6">Purine metabolism; IMP biosynthesis via de novo pathway; 5-amino-1-(5-phospho-D-ribosyl)imidazole-4-carboxylate from 5-amino-1-(5-phospho-D-ribosyl)imidazole (N5-CAIR route): step 1/2.</text>
</comment>
<dbReference type="GO" id="GO:0006189">
    <property type="term" value="P:'de novo' IMP biosynthetic process"/>
    <property type="evidence" value="ECO:0007669"/>
    <property type="project" value="UniProtKB-UniRule"/>
</dbReference>
<gene>
    <name evidence="5 6" type="primary">purK</name>
    <name evidence="8" type="ORF">Cha6605_2584</name>
</gene>
<dbReference type="PANTHER" id="PTHR11609:SF5">
    <property type="entry name" value="PHOSPHORIBOSYLAMINOIMIDAZOLE CARBOXYLASE"/>
    <property type="match status" value="1"/>
</dbReference>
<name>K9UGR3_CHAP6</name>
<dbReference type="Pfam" id="PF17769">
    <property type="entry name" value="PurK_C"/>
    <property type="match status" value="1"/>
</dbReference>
<dbReference type="PATRIC" id="fig|1173020.3.peg.2947"/>
<dbReference type="Gene3D" id="3.30.1490.20">
    <property type="entry name" value="ATP-grasp fold, A domain"/>
    <property type="match status" value="1"/>
</dbReference>
<feature type="domain" description="ATP-grasp" evidence="7">
    <location>
        <begin position="106"/>
        <end position="288"/>
    </location>
</feature>
<feature type="binding site" evidence="5">
    <location>
        <position position="102"/>
    </location>
    <ligand>
        <name>ATP</name>
        <dbReference type="ChEBI" id="CHEBI:30616"/>
    </ligand>
</feature>